<sequence length="149" mass="15711">MLVRVHAAAATVAFLTILTFWISTVFSEAFMPAATIVAVKRGVLWGLLLLVPALVLTGATGFRLGQRRKDALTRAKRLRMPVIAGNGILVLIPCAIYLAVNAEAGRFDAGFAVVQGVELLVGAINLGLMGLNIRDGRKLSSAARARATG</sequence>
<feature type="transmembrane region" description="Helical" evidence="1">
    <location>
        <begin position="112"/>
        <end position="131"/>
    </location>
</feature>
<protein>
    <submittedName>
        <fullName evidence="2">Uncharacterized protein</fullName>
    </submittedName>
</protein>
<dbReference type="Proteomes" id="UP000483078">
    <property type="component" value="Unassembled WGS sequence"/>
</dbReference>
<dbReference type="RefSeq" id="WP_273247811.1">
    <property type="nucleotide sequence ID" value="NZ_VENJ01000002.1"/>
</dbReference>
<name>A0A7C9H9D3_9RHOB</name>
<feature type="transmembrane region" description="Helical" evidence="1">
    <location>
        <begin position="43"/>
        <end position="62"/>
    </location>
</feature>
<evidence type="ECO:0000313" key="3">
    <source>
        <dbReference type="Proteomes" id="UP000483078"/>
    </source>
</evidence>
<reference evidence="2 3" key="1">
    <citation type="submission" date="2019-06" db="EMBL/GenBank/DDBJ databases">
        <title>Enrichment of Autotrophic Halophilic Microorganisms from Red Sea Brine Pool Using Microbial Electrosynthesis System.</title>
        <authorList>
            <person name="Alqahtani M.F."/>
            <person name="Bajracharya S."/>
            <person name="Katuri K.P."/>
            <person name="Ali M."/>
            <person name="Saikaly P.E."/>
        </authorList>
    </citation>
    <scope>NUCLEOTIDE SEQUENCE [LARGE SCALE GENOMIC DNA]</scope>
    <source>
        <strain evidence="2">MES6</strain>
    </source>
</reference>
<organism evidence="2 3">
    <name type="scientific">Sediminimonas qiaohouensis</name>
    <dbReference type="NCBI Taxonomy" id="552061"/>
    <lineage>
        <taxon>Bacteria</taxon>
        <taxon>Pseudomonadati</taxon>
        <taxon>Pseudomonadota</taxon>
        <taxon>Alphaproteobacteria</taxon>
        <taxon>Rhodobacterales</taxon>
        <taxon>Roseobacteraceae</taxon>
        <taxon>Sediminimonas</taxon>
    </lineage>
</organism>
<dbReference type="AlphaFoldDB" id="A0A7C9H9D3"/>
<feature type="transmembrane region" description="Helical" evidence="1">
    <location>
        <begin position="82"/>
        <end position="100"/>
    </location>
</feature>
<accession>A0A7C9H9D3</accession>
<gene>
    <name evidence="2" type="ORF">FH759_01450</name>
</gene>
<comment type="caution">
    <text evidence="2">The sequence shown here is derived from an EMBL/GenBank/DDBJ whole genome shotgun (WGS) entry which is preliminary data.</text>
</comment>
<evidence type="ECO:0000313" key="2">
    <source>
        <dbReference type="EMBL" id="MTJ03346.1"/>
    </source>
</evidence>
<dbReference type="EMBL" id="VENJ01000002">
    <property type="protein sequence ID" value="MTJ03346.1"/>
    <property type="molecule type" value="Genomic_DNA"/>
</dbReference>
<keyword evidence="1" id="KW-0812">Transmembrane</keyword>
<proteinExistence type="predicted"/>
<keyword evidence="1" id="KW-0472">Membrane</keyword>
<evidence type="ECO:0000256" key="1">
    <source>
        <dbReference type="SAM" id="Phobius"/>
    </source>
</evidence>
<keyword evidence="1" id="KW-1133">Transmembrane helix</keyword>